<reference evidence="1 2" key="1">
    <citation type="submission" date="2019-02" db="EMBL/GenBank/DDBJ databases">
        <title>Draft genome sequences of novel Actinobacteria.</title>
        <authorList>
            <person name="Sahin N."/>
            <person name="Ay H."/>
            <person name="Saygin H."/>
        </authorList>
    </citation>
    <scope>NUCLEOTIDE SEQUENCE [LARGE SCALE GENOMIC DNA]</scope>
    <source>
        <strain evidence="1 2">16K104</strain>
    </source>
</reference>
<protein>
    <submittedName>
        <fullName evidence="1">Uncharacterized protein</fullName>
    </submittedName>
</protein>
<evidence type="ECO:0000313" key="1">
    <source>
        <dbReference type="EMBL" id="TDD14659.1"/>
    </source>
</evidence>
<dbReference type="InterPro" id="IPR045428">
    <property type="entry name" value="EACC1"/>
</dbReference>
<dbReference type="Pfam" id="PF19953">
    <property type="entry name" value="EACC1"/>
    <property type="match status" value="1"/>
</dbReference>
<evidence type="ECO:0000313" key="2">
    <source>
        <dbReference type="Proteomes" id="UP000295172"/>
    </source>
</evidence>
<name>A0A4R4W7J4_9ACTN</name>
<accession>A0A4R4W7J4</accession>
<sequence>MAEQEFMTQAGVGDRPEMAVALSGAEGVVPALVDVLKGWICRRRGPGTVRLTLGDESIEVDKPSFDAQALEAFLTKHG</sequence>
<keyword evidence="2" id="KW-1185">Reference proteome</keyword>
<dbReference type="Proteomes" id="UP000295172">
    <property type="component" value="Unassembled WGS sequence"/>
</dbReference>
<comment type="caution">
    <text evidence="1">The sequence shown here is derived from an EMBL/GenBank/DDBJ whole genome shotgun (WGS) entry which is preliminary data.</text>
</comment>
<dbReference type="EMBL" id="SMKR01000223">
    <property type="protein sequence ID" value="TDD14659.1"/>
    <property type="molecule type" value="Genomic_DNA"/>
</dbReference>
<dbReference type="AlphaFoldDB" id="A0A4R4W7J4"/>
<organism evidence="1 2">
    <name type="scientific">Kribbella turkmenica</name>
    <dbReference type="NCBI Taxonomy" id="2530375"/>
    <lineage>
        <taxon>Bacteria</taxon>
        <taxon>Bacillati</taxon>
        <taxon>Actinomycetota</taxon>
        <taxon>Actinomycetes</taxon>
        <taxon>Propionibacteriales</taxon>
        <taxon>Kribbellaceae</taxon>
        <taxon>Kribbella</taxon>
    </lineage>
</organism>
<proteinExistence type="predicted"/>
<gene>
    <name evidence="1" type="ORF">E1218_32685</name>
</gene>